<evidence type="ECO:0000259" key="7">
    <source>
        <dbReference type="PROSITE" id="PS50966"/>
    </source>
</evidence>
<proteinExistence type="inferred from homology"/>
<name>A0A1S3YX91_TOBAC</name>
<dbReference type="GO" id="GO:0006355">
    <property type="term" value="P:regulation of DNA-templated transcription"/>
    <property type="evidence" value="ECO:0007669"/>
    <property type="project" value="UniProtKB-UniRule"/>
</dbReference>
<comment type="similarity">
    <text evidence="1 6">Belongs to the FHY3/FAR1 family.</text>
</comment>
<evidence type="ECO:0000313" key="8">
    <source>
        <dbReference type="RefSeq" id="XP_016456794.1"/>
    </source>
</evidence>
<accession>A0A1S3YX91</accession>
<protein>
    <recommendedName>
        <fullName evidence="6">Protein FAR1-RELATED SEQUENCE</fullName>
    </recommendedName>
</protein>
<keyword evidence="2 6" id="KW-0479">Metal-binding</keyword>
<dbReference type="Pfam" id="PF04434">
    <property type="entry name" value="SWIM"/>
    <property type="match status" value="1"/>
</dbReference>
<evidence type="ECO:0000256" key="5">
    <source>
        <dbReference type="PROSITE-ProRule" id="PRU00325"/>
    </source>
</evidence>
<dbReference type="InterPro" id="IPR007527">
    <property type="entry name" value="Znf_SWIM"/>
</dbReference>
<evidence type="ECO:0000256" key="3">
    <source>
        <dbReference type="ARBA" id="ARBA00022771"/>
    </source>
</evidence>
<keyword evidence="6" id="KW-0539">Nucleus</keyword>
<dbReference type="OMA" id="CCHIMRT"/>
<dbReference type="GO" id="GO:0005634">
    <property type="term" value="C:nucleus"/>
    <property type="evidence" value="ECO:0007669"/>
    <property type="project" value="UniProtKB-SubCell"/>
</dbReference>
<dbReference type="AlphaFoldDB" id="A0A1S3YX91"/>
<dbReference type="PROSITE" id="PS50966">
    <property type="entry name" value="ZF_SWIM"/>
    <property type="match status" value="1"/>
</dbReference>
<dbReference type="GO" id="GO:0008270">
    <property type="term" value="F:zinc ion binding"/>
    <property type="evidence" value="ECO:0007669"/>
    <property type="project" value="UniProtKB-UniRule"/>
</dbReference>
<comment type="subcellular location">
    <subcellularLocation>
        <location evidence="6">Nucleus</location>
    </subcellularLocation>
</comment>
<dbReference type="PANTHER" id="PTHR31669:SF283">
    <property type="entry name" value="PROTEIN FAR1-RELATED SEQUENCE"/>
    <property type="match status" value="1"/>
</dbReference>
<reference evidence="8" key="1">
    <citation type="submission" date="2025-08" db="UniProtKB">
        <authorList>
            <consortium name="RefSeq"/>
        </authorList>
    </citation>
    <scope>IDENTIFICATION</scope>
</reference>
<sequence>MFVHQYELAISAKHEKELEAEYRSKGFQIVCELMFKREEQAIQCYTRIVYEFFKTQLRKLYHCEVSSPDDHQVVPGVEKILYTVEYMPINDYFSCSCKWFESRGILCRHILKILSHKKIDKIDEMYILTRWRSDVIRPHLNRFHQVGYPNMTPEYKTYMSMLKYFDMACDIALGTSVKVQYAKHNLKKMVHDL</sequence>
<dbReference type="SMART" id="SM00575">
    <property type="entry name" value="ZnF_PMZ"/>
    <property type="match status" value="1"/>
</dbReference>
<dbReference type="KEGG" id="nta:107780730"/>
<dbReference type="InterPro" id="IPR031052">
    <property type="entry name" value="FHY3/FAR1"/>
</dbReference>
<dbReference type="PANTHER" id="PTHR31669">
    <property type="entry name" value="PROTEIN FAR1-RELATED SEQUENCE 10-RELATED"/>
    <property type="match status" value="1"/>
</dbReference>
<gene>
    <name evidence="8" type="primary">LOC107780730</name>
</gene>
<dbReference type="InterPro" id="IPR006564">
    <property type="entry name" value="Znf_PMZ"/>
</dbReference>
<evidence type="ECO:0000256" key="6">
    <source>
        <dbReference type="RuleBase" id="RU367018"/>
    </source>
</evidence>
<dbReference type="RefSeq" id="XP_016456794.1">
    <property type="nucleotide sequence ID" value="XM_016601308.1"/>
</dbReference>
<keyword evidence="3 5" id="KW-0863">Zinc-finger</keyword>
<organism evidence="8">
    <name type="scientific">Nicotiana tabacum</name>
    <name type="common">Common tobacco</name>
    <dbReference type="NCBI Taxonomy" id="4097"/>
    <lineage>
        <taxon>Eukaryota</taxon>
        <taxon>Viridiplantae</taxon>
        <taxon>Streptophyta</taxon>
        <taxon>Embryophyta</taxon>
        <taxon>Tracheophyta</taxon>
        <taxon>Spermatophyta</taxon>
        <taxon>Magnoliopsida</taxon>
        <taxon>eudicotyledons</taxon>
        <taxon>Gunneridae</taxon>
        <taxon>Pentapetalae</taxon>
        <taxon>asterids</taxon>
        <taxon>lamiids</taxon>
        <taxon>Solanales</taxon>
        <taxon>Solanaceae</taxon>
        <taxon>Nicotianoideae</taxon>
        <taxon>Nicotianeae</taxon>
        <taxon>Nicotiana</taxon>
    </lineage>
</organism>
<comment type="function">
    <text evidence="6">Putative transcription activator involved in regulating light control of development.</text>
</comment>
<evidence type="ECO:0000256" key="2">
    <source>
        <dbReference type="ARBA" id="ARBA00022723"/>
    </source>
</evidence>
<keyword evidence="4 6" id="KW-0862">Zinc</keyword>
<feature type="domain" description="SWIM-type" evidence="7">
    <location>
        <begin position="82"/>
        <end position="118"/>
    </location>
</feature>
<dbReference type="PaxDb" id="4097-A0A1S3YX91"/>
<evidence type="ECO:0000256" key="4">
    <source>
        <dbReference type="ARBA" id="ARBA00022833"/>
    </source>
</evidence>
<evidence type="ECO:0000256" key="1">
    <source>
        <dbReference type="ARBA" id="ARBA00005889"/>
    </source>
</evidence>
<dbReference type="OrthoDB" id="1298625at2759"/>